<proteinExistence type="predicted"/>
<gene>
    <name evidence="1" type="ORF">MYCFIDRAFT_176667</name>
</gene>
<reference evidence="1 2" key="1">
    <citation type="journal article" date="2012" name="PLoS Pathog.">
        <title>Diverse lifestyles and strategies of plant pathogenesis encoded in the genomes of eighteen Dothideomycetes fungi.</title>
        <authorList>
            <person name="Ohm R.A."/>
            <person name="Feau N."/>
            <person name="Henrissat B."/>
            <person name="Schoch C.L."/>
            <person name="Horwitz B.A."/>
            <person name="Barry K.W."/>
            <person name="Condon B.J."/>
            <person name="Copeland A.C."/>
            <person name="Dhillon B."/>
            <person name="Glaser F."/>
            <person name="Hesse C.N."/>
            <person name="Kosti I."/>
            <person name="LaButti K."/>
            <person name="Lindquist E.A."/>
            <person name="Lucas S."/>
            <person name="Salamov A.A."/>
            <person name="Bradshaw R.E."/>
            <person name="Ciuffetti L."/>
            <person name="Hamelin R.C."/>
            <person name="Kema G.H.J."/>
            <person name="Lawrence C."/>
            <person name="Scott J.A."/>
            <person name="Spatafora J.W."/>
            <person name="Turgeon B.G."/>
            <person name="de Wit P.J.G.M."/>
            <person name="Zhong S."/>
            <person name="Goodwin S.B."/>
            <person name="Grigoriev I.V."/>
        </authorList>
    </citation>
    <scope>NUCLEOTIDE SEQUENCE [LARGE SCALE GENOMIC DNA]</scope>
    <source>
        <strain evidence="1 2">CIRAD86</strain>
    </source>
</reference>
<dbReference type="EMBL" id="KB446560">
    <property type="protein sequence ID" value="EME81385.1"/>
    <property type="molecule type" value="Genomic_DNA"/>
</dbReference>
<dbReference type="GeneID" id="19333605"/>
<accession>M2YUH6</accession>
<evidence type="ECO:0000313" key="1">
    <source>
        <dbReference type="EMBL" id="EME81385.1"/>
    </source>
</evidence>
<name>M2YUH6_PSEFD</name>
<protein>
    <submittedName>
        <fullName evidence="1">Uncharacterized protein</fullName>
    </submittedName>
</protein>
<dbReference type="HOGENOM" id="CLU_869129_0_0_1"/>
<evidence type="ECO:0000313" key="2">
    <source>
        <dbReference type="Proteomes" id="UP000016932"/>
    </source>
</evidence>
<dbReference type="VEuPathDB" id="FungiDB:MYCFIDRAFT_176667"/>
<organism evidence="1 2">
    <name type="scientific">Pseudocercospora fijiensis (strain CIRAD86)</name>
    <name type="common">Black leaf streak disease fungus</name>
    <name type="synonym">Mycosphaerella fijiensis</name>
    <dbReference type="NCBI Taxonomy" id="383855"/>
    <lineage>
        <taxon>Eukaryota</taxon>
        <taxon>Fungi</taxon>
        <taxon>Dikarya</taxon>
        <taxon>Ascomycota</taxon>
        <taxon>Pezizomycotina</taxon>
        <taxon>Dothideomycetes</taxon>
        <taxon>Dothideomycetidae</taxon>
        <taxon>Mycosphaerellales</taxon>
        <taxon>Mycosphaerellaceae</taxon>
        <taxon>Pseudocercospora</taxon>
    </lineage>
</organism>
<dbReference type="Proteomes" id="UP000016932">
    <property type="component" value="Unassembled WGS sequence"/>
</dbReference>
<sequence>MYSTLRFTSWQPLDCIYCQISHEHRLESVYASAYADAWCYRIVWLLSPCVGDAIGSSAWSGLASSHAAQSSGKEANMRRHLQLMREGFLQIRRSASCTTGDQVKTQTSQASLSSSQDLWQQRSHHQITDLADSTAPGICWSGPKTDVPSRLTMDAGAAQAIVVPSSVGTIVNQYGFYLVFRGQDIPSTAEKNLATSFAQYSAREARSSDFLQELGRAVEKASKTGGTSRRSATWSSVYSPFHSIRCCSEICCCRSPPLSACLLQLYDMALKAHHIHCLLFYSHGVDCHPLNAPSHTSNPPTDHAADSLTTRALTPFLPNT</sequence>
<keyword evidence="2" id="KW-1185">Reference proteome</keyword>
<dbReference type="AlphaFoldDB" id="M2YUH6"/>
<dbReference type="RefSeq" id="XP_007928586.1">
    <property type="nucleotide sequence ID" value="XM_007930395.1"/>
</dbReference>
<dbReference type="KEGG" id="pfj:MYCFIDRAFT_176667"/>